<dbReference type="Proteomes" id="UP000800094">
    <property type="component" value="Unassembled WGS sequence"/>
</dbReference>
<dbReference type="Gene3D" id="3.40.33.10">
    <property type="entry name" value="CAP"/>
    <property type="match status" value="1"/>
</dbReference>
<proteinExistence type="predicted"/>
<protein>
    <submittedName>
        <fullName evidence="3">PR-1-like protein</fullName>
    </submittedName>
</protein>
<dbReference type="AlphaFoldDB" id="A0A6A6ILF8"/>
<feature type="signal peptide" evidence="1">
    <location>
        <begin position="1"/>
        <end position="17"/>
    </location>
</feature>
<dbReference type="SMART" id="SM00198">
    <property type="entry name" value="SCP"/>
    <property type="match status" value="1"/>
</dbReference>
<name>A0A6A6ILF8_9PLEO</name>
<evidence type="ECO:0000313" key="3">
    <source>
        <dbReference type="EMBL" id="KAF2251047.1"/>
    </source>
</evidence>
<evidence type="ECO:0000256" key="1">
    <source>
        <dbReference type="SAM" id="SignalP"/>
    </source>
</evidence>
<dbReference type="SUPFAM" id="SSF55797">
    <property type="entry name" value="PR-1-like"/>
    <property type="match status" value="1"/>
</dbReference>
<dbReference type="GeneID" id="54574766"/>
<dbReference type="InterPro" id="IPR001283">
    <property type="entry name" value="CRISP-related"/>
</dbReference>
<feature type="domain" description="SCP" evidence="2">
    <location>
        <begin position="40"/>
        <end position="180"/>
    </location>
</feature>
<dbReference type="RefSeq" id="XP_033686051.1">
    <property type="nucleotide sequence ID" value="XM_033821436.1"/>
</dbReference>
<dbReference type="EMBL" id="ML987193">
    <property type="protein sequence ID" value="KAF2251047.1"/>
    <property type="molecule type" value="Genomic_DNA"/>
</dbReference>
<dbReference type="GO" id="GO:0005576">
    <property type="term" value="C:extracellular region"/>
    <property type="evidence" value="ECO:0007669"/>
    <property type="project" value="InterPro"/>
</dbReference>
<accession>A0A6A6ILF8</accession>
<dbReference type="PRINTS" id="PR00837">
    <property type="entry name" value="V5TPXLIKE"/>
</dbReference>
<keyword evidence="4" id="KW-1185">Reference proteome</keyword>
<dbReference type="InterPro" id="IPR018244">
    <property type="entry name" value="Allrgn_V5/Tpx1_CS"/>
</dbReference>
<evidence type="ECO:0000259" key="2">
    <source>
        <dbReference type="SMART" id="SM00198"/>
    </source>
</evidence>
<dbReference type="PROSITE" id="PS01009">
    <property type="entry name" value="CRISP_1"/>
    <property type="match status" value="1"/>
</dbReference>
<dbReference type="PANTHER" id="PTHR10334">
    <property type="entry name" value="CYSTEINE-RICH SECRETORY PROTEIN-RELATED"/>
    <property type="match status" value="1"/>
</dbReference>
<reference evidence="3" key="1">
    <citation type="journal article" date="2020" name="Stud. Mycol.">
        <title>101 Dothideomycetes genomes: a test case for predicting lifestyles and emergence of pathogens.</title>
        <authorList>
            <person name="Haridas S."/>
            <person name="Albert R."/>
            <person name="Binder M."/>
            <person name="Bloem J."/>
            <person name="Labutti K."/>
            <person name="Salamov A."/>
            <person name="Andreopoulos B."/>
            <person name="Baker S."/>
            <person name="Barry K."/>
            <person name="Bills G."/>
            <person name="Bluhm B."/>
            <person name="Cannon C."/>
            <person name="Castanera R."/>
            <person name="Culley D."/>
            <person name="Daum C."/>
            <person name="Ezra D."/>
            <person name="Gonzalez J."/>
            <person name="Henrissat B."/>
            <person name="Kuo A."/>
            <person name="Liang C."/>
            <person name="Lipzen A."/>
            <person name="Lutzoni F."/>
            <person name="Magnuson J."/>
            <person name="Mondo S."/>
            <person name="Nolan M."/>
            <person name="Ohm R."/>
            <person name="Pangilinan J."/>
            <person name="Park H.-J."/>
            <person name="Ramirez L."/>
            <person name="Alfaro M."/>
            <person name="Sun H."/>
            <person name="Tritt A."/>
            <person name="Yoshinaga Y."/>
            <person name="Zwiers L.-H."/>
            <person name="Turgeon B."/>
            <person name="Goodwin S."/>
            <person name="Spatafora J."/>
            <person name="Crous P."/>
            <person name="Grigoriev I."/>
        </authorList>
    </citation>
    <scope>NUCLEOTIDE SEQUENCE</scope>
    <source>
        <strain evidence="3">CBS 122368</strain>
    </source>
</reference>
<evidence type="ECO:0000313" key="4">
    <source>
        <dbReference type="Proteomes" id="UP000800094"/>
    </source>
</evidence>
<dbReference type="InterPro" id="IPR035940">
    <property type="entry name" value="CAP_sf"/>
</dbReference>
<keyword evidence="1" id="KW-0732">Signal</keyword>
<dbReference type="Pfam" id="PF00188">
    <property type="entry name" value="CAP"/>
    <property type="match status" value="1"/>
</dbReference>
<dbReference type="OrthoDB" id="337038at2759"/>
<dbReference type="InterPro" id="IPR014044">
    <property type="entry name" value="CAP_dom"/>
</dbReference>
<gene>
    <name evidence="3" type="ORF">BU26DRAFT_275394</name>
</gene>
<organism evidence="3 4">
    <name type="scientific">Trematosphaeria pertusa</name>
    <dbReference type="NCBI Taxonomy" id="390896"/>
    <lineage>
        <taxon>Eukaryota</taxon>
        <taxon>Fungi</taxon>
        <taxon>Dikarya</taxon>
        <taxon>Ascomycota</taxon>
        <taxon>Pezizomycotina</taxon>
        <taxon>Dothideomycetes</taxon>
        <taxon>Pleosporomycetidae</taxon>
        <taxon>Pleosporales</taxon>
        <taxon>Massarineae</taxon>
        <taxon>Trematosphaeriaceae</taxon>
        <taxon>Trematosphaeria</taxon>
    </lineage>
</organism>
<feature type="chain" id="PRO_5025546877" evidence="1">
    <location>
        <begin position="18"/>
        <end position="207"/>
    </location>
</feature>
<sequence>MKLSAILALAAAHGVAAAPAKGVEARAQVDGAAPHVDDPKFIGIVMDAHWFWRKVHCAQDLVWNATLAQEALESVSVCTHGLQHDRGGSNLSGVGPSPGNYDAWIEFARNSIHGWHEEERLYPYSQPHYNDAWGHFSQMVWRDSSQIGCALGHCKDSGDGAVQWPGRIYCFYLRAGNNFAGNQFELNVFRPVCAPPSRQEMERRYGY</sequence>